<dbReference type="GO" id="GO:0005524">
    <property type="term" value="F:ATP binding"/>
    <property type="evidence" value="ECO:0007669"/>
    <property type="project" value="UniProtKB-KW"/>
</dbReference>
<reference evidence="6 8" key="1">
    <citation type="journal article" date="2011" name="Stand. Genomic Sci.">
        <title>Draft genome sequence of Caminibacter mediatlanticus strain TB-2, an epsilonproteobacterium isolated from a deep-sea hydrothermal vent.</title>
        <authorList>
            <person name="Giovannelli D."/>
            <person name="Ferriera S."/>
            <person name="Johnson J."/>
            <person name="Kravitz S."/>
            <person name="Perez-Rodriguez I."/>
            <person name="Ricci J."/>
            <person name="O'Brien C."/>
            <person name="Voordeckers J.W."/>
            <person name="Bini E."/>
            <person name="Vetriani C."/>
        </authorList>
    </citation>
    <scope>NUCLEOTIDE SEQUENCE [LARGE SCALE GENOMIC DNA]</scope>
    <source>
        <strain evidence="6 8">TB-2</strain>
    </source>
</reference>
<dbReference type="AlphaFoldDB" id="A0AAI9F390"/>
<dbReference type="RefSeq" id="WP_007473682.1">
    <property type="nucleotide sequence ID" value="NZ_ABCJ01000001.1"/>
</dbReference>
<evidence type="ECO:0000256" key="1">
    <source>
        <dbReference type="ARBA" id="ARBA00010638"/>
    </source>
</evidence>
<evidence type="ECO:0000313" key="8">
    <source>
        <dbReference type="Proteomes" id="UP000003288"/>
    </source>
</evidence>
<dbReference type="Gene3D" id="3.40.50.10420">
    <property type="entry name" value="NagB/RpiA/CoA transferase-like"/>
    <property type="match status" value="1"/>
</dbReference>
<evidence type="ECO:0000256" key="5">
    <source>
        <dbReference type="RuleBase" id="RU361279"/>
    </source>
</evidence>
<evidence type="ECO:0000256" key="2">
    <source>
        <dbReference type="ARBA" id="ARBA00022741"/>
    </source>
</evidence>
<keyword evidence="5" id="KW-0460">Magnesium</keyword>
<evidence type="ECO:0000256" key="3">
    <source>
        <dbReference type="ARBA" id="ARBA00022840"/>
    </source>
</evidence>
<dbReference type="InterPro" id="IPR037171">
    <property type="entry name" value="NagB/RpiA_transferase-like"/>
</dbReference>
<organism evidence="6 8">
    <name type="scientific">Caminibacter mediatlanticus TB-2</name>
    <dbReference type="NCBI Taxonomy" id="391592"/>
    <lineage>
        <taxon>Bacteria</taxon>
        <taxon>Pseudomonadati</taxon>
        <taxon>Campylobacterota</taxon>
        <taxon>Epsilonproteobacteria</taxon>
        <taxon>Nautiliales</taxon>
        <taxon>Nautiliaceae</taxon>
        <taxon>Caminibacter</taxon>
    </lineage>
</organism>
<feature type="binding site" evidence="4">
    <location>
        <position position="48"/>
    </location>
    <ligand>
        <name>substrate</name>
    </ligand>
</feature>
<reference evidence="7 9" key="2">
    <citation type="submission" date="2019-05" db="EMBL/GenBank/DDBJ databases">
        <title>A comparative analysis of the Nautiliaceae.</title>
        <authorList>
            <person name="Grosche A."/>
            <person name="Smedile F."/>
            <person name="Vetriani C."/>
        </authorList>
    </citation>
    <scope>NUCLEOTIDE SEQUENCE [LARGE SCALE GENOMIC DNA]</scope>
    <source>
        <strain evidence="7 9">TB-2</strain>
    </source>
</reference>
<dbReference type="GO" id="GO:0030272">
    <property type="term" value="F:5-formyltetrahydrofolate cyclo-ligase activity"/>
    <property type="evidence" value="ECO:0007669"/>
    <property type="project" value="UniProtKB-EC"/>
</dbReference>
<keyword evidence="3 4" id="KW-0067">ATP-binding</keyword>
<accession>A0AAI9F390</accession>
<dbReference type="InterPro" id="IPR024185">
    <property type="entry name" value="FTHF_cligase-like_sf"/>
</dbReference>
<feature type="binding site" evidence="4">
    <location>
        <position position="53"/>
    </location>
    <ligand>
        <name>substrate</name>
    </ligand>
</feature>
<dbReference type="NCBIfam" id="TIGR02727">
    <property type="entry name" value="MTHFS_bact"/>
    <property type="match status" value="1"/>
</dbReference>
<keyword evidence="5" id="KW-0479">Metal-binding</keyword>
<dbReference type="InterPro" id="IPR002698">
    <property type="entry name" value="FTHF_cligase"/>
</dbReference>
<dbReference type="Proteomes" id="UP000306825">
    <property type="component" value="Chromosome"/>
</dbReference>
<dbReference type="PANTHER" id="PTHR23407:SF1">
    <property type="entry name" value="5-FORMYLTETRAHYDROFOLATE CYCLO-LIGASE"/>
    <property type="match status" value="1"/>
</dbReference>
<dbReference type="GO" id="GO:0046872">
    <property type="term" value="F:metal ion binding"/>
    <property type="evidence" value="ECO:0007669"/>
    <property type="project" value="UniProtKB-KW"/>
</dbReference>
<evidence type="ECO:0000313" key="9">
    <source>
        <dbReference type="Proteomes" id="UP000306825"/>
    </source>
</evidence>
<comment type="cofactor">
    <cofactor evidence="5">
        <name>Mg(2+)</name>
        <dbReference type="ChEBI" id="CHEBI:18420"/>
    </cofactor>
</comment>
<dbReference type="EMBL" id="ABCJ01000001">
    <property type="protein sequence ID" value="EDM24603.1"/>
    <property type="molecule type" value="Genomic_DNA"/>
</dbReference>
<dbReference type="Pfam" id="PF01812">
    <property type="entry name" value="5-FTHF_cyc-lig"/>
    <property type="match status" value="1"/>
</dbReference>
<name>A0AAI9F390_9BACT</name>
<comment type="similarity">
    <text evidence="1 5">Belongs to the 5-formyltetrahydrofolate cyclo-ligase family.</text>
</comment>
<feature type="binding site" evidence="4">
    <location>
        <begin position="125"/>
        <end position="133"/>
    </location>
    <ligand>
        <name>ATP</name>
        <dbReference type="ChEBI" id="CHEBI:30616"/>
    </ligand>
</feature>
<dbReference type="EC" id="6.3.3.2" evidence="5"/>
<dbReference type="PIRSF" id="PIRSF006806">
    <property type="entry name" value="FTHF_cligase"/>
    <property type="match status" value="1"/>
</dbReference>
<sequence>MNNKKSLKKKFRNFCKENLKINRYLFSKIISKELYNISKEYKNILLFIPLENEADIKPLIKKLRREKKNIFVPFMEGLSFKMVKYSLPLKKKKFSIIEPHNKNKTLEKIDLAIVPVLGVDSDFRRIGFGKGMYDRFFESLGYKPKIVFVQIRPCFSKIKVSDEYDIKADEYISYKVRRKNDNRGYSNFFFIRSFGVFFGKKDG</sequence>
<dbReference type="EMBL" id="CP040463">
    <property type="protein sequence ID" value="QCT95246.1"/>
    <property type="molecule type" value="Genomic_DNA"/>
</dbReference>
<keyword evidence="7" id="KW-0436">Ligase</keyword>
<dbReference type="SUPFAM" id="SSF100950">
    <property type="entry name" value="NagB/RpiA/CoA transferase-like"/>
    <property type="match status" value="1"/>
</dbReference>
<gene>
    <name evidence="6" type="ORF">CMTB2_03768</name>
    <name evidence="7" type="ORF">FE773_08585</name>
</gene>
<evidence type="ECO:0000256" key="4">
    <source>
        <dbReference type="PIRSR" id="PIRSR006806-1"/>
    </source>
</evidence>
<dbReference type="Proteomes" id="UP000003288">
    <property type="component" value="Unassembled WGS sequence"/>
</dbReference>
<proteinExistence type="inferred from homology"/>
<evidence type="ECO:0000313" key="6">
    <source>
        <dbReference type="EMBL" id="EDM24603.1"/>
    </source>
</evidence>
<dbReference type="GO" id="GO:0035999">
    <property type="term" value="P:tetrahydrofolate interconversion"/>
    <property type="evidence" value="ECO:0007669"/>
    <property type="project" value="TreeGrafter"/>
</dbReference>
<protein>
    <recommendedName>
        <fullName evidence="5">5-formyltetrahydrofolate cyclo-ligase</fullName>
        <ecNumber evidence="5">6.3.3.2</ecNumber>
    </recommendedName>
</protein>
<dbReference type="PANTHER" id="PTHR23407">
    <property type="entry name" value="ATPASE INHIBITOR/5-FORMYLTETRAHYDROFOLATE CYCLO-LIGASE"/>
    <property type="match status" value="1"/>
</dbReference>
<dbReference type="GO" id="GO:0009396">
    <property type="term" value="P:folic acid-containing compound biosynthetic process"/>
    <property type="evidence" value="ECO:0007669"/>
    <property type="project" value="TreeGrafter"/>
</dbReference>
<evidence type="ECO:0000313" key="7">
    <source>
        <dbReference type="EMBL" id="QCT95246.1"/>
    </source>
</evidence>
<keyword evidence="2 4" id="KW-0547">Nucleotide-binding</keyword>
<comment type="catalytic activity">
    <reaction evidence="5">
        <text>(6S)-5-formyl-5,6,7,8-tetrahydrofolate + ATP = (6R)-5,10-methenyltetrahydrofolate + ADP + phosphate</text>
        <dbReference type="Rhea" id="RHEA:10488"/>
        <dbReference type="ChEBI" id="CHEBI:30616"/>
        <dbReference type="ChEBI" id="CHEBI:43474"/>
        <dbReference type="ChEBI" id="CHEBI:57455"/>
        <dbReference type="ChEBI" id="CHEBI:57457"/>
        <dbReference type="ChEBI" id="CHEBI:456216"/>
        <dbReference type="EC" id="6.3.3.2"/>
    </reaction>
</comment>
<keyword evidence="9" id="KW-1185">Reference proteome</keyword>